<comment type="similarity">
    <text evidence="17">Belongs to the TonB-dependent receptor family.</text>
</comment>
<gene>
    <name evidence="19" type="ORF">DI487_13125</name>
</gene>
<dbReference type="Pfam" id="PF07715">
    <property type="entry name" value="Plug"/>
    <property type="match status" value="1"/>
</dbReference>
<comment type="subcellular location">
    <subcellularLocation>
        <location evidence="2 17">Cell outer membrane</location>
        <topology evidence="2 17">Multi-pass membrane protein</topology>
    </subcellularLocation>
</comment>
<evidence type="ECO:0000256" key="15">
    <source>
        <dbReference type="ARBA" id="ARBA00023554"/>
    </source>
</evidence>
<evidence type="ECO:0000256" key="3">
    <source>
        <dbReference type="ARBA" id="ARBA00013013"/>
    </source>
</evidence>
<evidence type="ECO:0000256" key="2">
    <source>
        <dbReference type="ARBA" id="ARBA00004571"/>
    </source>
</evidence>
<dbReference type="InterPro" id="IPR039426">
    <property type="entry name" value="TonB-dep_rcpt-like"/>
</dbReference>
<dbReference type="InterPro" id="IPR012910">
    <property type="entry name" value="Plug_dom"/>
</dbReference>
<dbReference type="GO" id="GO:0004450">
    <property type="term" value="F:isocitrate dehydrogenase (NADP+) activity"/>
    <property type="evidence" value="ECO:0007669"/>
    <property type="project" value="UniProtKB-EC"/>
</dbReference>
<keyword evidence="14 17" id="KW-0998">Cell outer membrane</keyword>
<keyword evidence="4" id="KW-0329">Glyoxylate bypass</keyword>
<dbReference type="GO" id="GO:0006097">
    <property type="term" value="P:glyoxylate cycle"/>
    <property type="evidence" value="ECO:0007669"/>
    <property type="project" value="UniProtKB-KW"/>
</dbReference>
<evidence type="ECO:0000313" key="20">
    <source>
        <dbReference type="Proteomes" id="UP000245429"/>
    </source>
</evidence>
<dbReference type="RefSeq" id="WP_109570045.1">
    <property type="nucleotide sequence ID" value="NZ_CP029463.1"/>
</dbReference>
<evidence type="ECO:0000256" key="6">
    <source>
        <dbReference type="ARBA" id="ARBA00022452"/>
    </source>
</evidence>
<dbReference type="Proteomes" id="UP000245429">
    <property type="component" value="Chromosome"/>
</dbReference>
<proteinExistence type="inferred from homology"/>
<evidence type="ECO:0000256" key="11">
    <source>
        <dbReference type="ARBA" id="ARBA00022857"/>
    </source>
</evidence>
<evidence type="ECO:0000256" key="10">
    <source>
        <dbReference type="ARBA" id="ARBA00022842"/>
    </source>
</evidence>
<keyword evidence="8 17" id="KW-0812">Transmembrane</keyword>
<dbReference type="Gene3D" id="2.170.130.10">
    <property type="entry name" value="TonB-dependent receptor, plug domain"/>
    <property type="match status" value="1"/>
</dbReference>
<dbReference type="SUPFAM" id="SSF49464">
    <property type="entry name" value="Carboxypeptidase regulatory domain-like"/>
    <property type="match status" value="1"/>
</dbReference>
<evidence type="ECO:0000256" key="9">
    <source>
        <dbReference type="ARBA" id="ARBA00022723"/>
    </source>
</evidence>
<evidence type="ECO:0000259" key="18">
    <source>
        <dbReference type="Pfam" id="PF07715"/>
    </source>
</evidence>
<keyword evidence="9" id="KW-0479">Metal-binding</keyword>
<keyword evidence="7" id="KW-0816">Tricarboxylic acid cycle</keyword>
<dbReference type="InterPro" id="IPR008969">
    <property type="entry name" value="CarboxyPept-like_regulatory"/>
</dbReference>
<dbReference type="PANTHER" id="PTHR36999:SF1">
    <property type="entry name" value="ISOCITRATE DEHYDROGENASE (NADP(+))"/>
    <property type="match status" value="1"/>
</dbReference>
<feature type="domain" description="TonB-dependent receptor plug" evidence="18">
    <location>
        <begin position="126"/>
        <end position="222"/>
    </location>
</feature>
<dbReference type="GO" id="GO:0006099">
    <property type="term" value="P:tricarboxylic acid cycle"/>
    <property type="evidence" value="ECO:0007669"/>
    <property type="project" value="UniProtKB-KW"/>
</dbReference>
<comment type="similarity">
    <text evidence="16">Belongs to the monomeric-type IDH family.</text>
</comment>
<dbReference type="InterPro" id="IPR004436">
    <property type="entry name" value="Isocitrate_DH_NADP_mono"/>
</dbReference>
<dbReference type="GO" id="GO:0009279">
    <property type="term" value="C:cell outer membrane"/>
    <property type="evidence" value="ECO:0007669"/>
    <property type="project" value="UniProtKB-SubCell"/>
</dbReference>
<evidence type="ECO:0000256" key="8">
    <source>
        <dbReference type="ARBA" id="ARBA00022692"/>
    </source>
</evidence>
<protein>
    <recommendedName>
        <fullName evidence="3">isocitrate dehydrogenase (NADP(+))</fullName>
        <ecNumber evidence="3">1.1.1.42</ecNumber>
    </recommendedName>
</protein>
<keyword evidence="11" id="KW-0521">NADP</keyword>
<name>A0A2U8QWX4_9FLAO</name>
<dbReference type="PROSITE" id="PS52016">
    <property type="entry name" value="TONB_DEPENDENT_REC_3"/>
    <property type="match status" value="1"/>
</dbReference>
<evidence type="ECO:0000313" key="19">
    <source>
        <dbReference type="EMBL" id="AWM14707.1"/>
    </source>
</evidence>
<comment type="catalytic activity">
    <reaction evidence="15">
        <text>D-threo-isocitrate + NADP(+) = 2-oxoglutarate + CO2 + NADPH</text>
        <dbReference type="Rhea" id="RHEA:19629"/>
        <dbReference type="ChEBI" id="CHEBI:15562"/>
        <dbReference type="ChEBI" id="CHEBI:16526"/>
        <dbReference type="ChEBI" id="CHEBI:16810"/>
        <dbReference type="ChEBI" id="CHEBI:57783"/>
        <dbReference type="ChEBI" id="CHEBI:58349"/>
        <dbReference type="EC" id="1.1.1.42"/>
    </reaction>
</comment>
<comment type="cofactor">
    <cofactor evidence="1">
        <name>Mg(2+)</name>
        <dbReference type="ChEBI" id="CHEBI:18420"/>
    </cofactor>
</comment>
<evidence type="ECO:0000256" key="7">
    <source>
        <dbReference type="ARBA" id="ARBA00022532"/>
    </source>
</evidence>
<dbReference type="EMBL" id="CP029463">
    <property type="protein sequence ID" value="AWM14707.1"/>
    <property type="molecule type" value="Genomic_DNA"/>
</dbReference>
<dbReference type="Pfam" id="PF13715">
    <property type="entry name" value="CarbopepD_reg_2"/>
    <property type="match status" value="1"/>
</dbReference>
<reference evidence="19 20" key="1">
    <citation type="submission" date="2018-05" db="EMBL/GenBank/DDBJ databases">
        <title>Flavobacterium sp. MEBiC07310.</title>
        <authorList>
            <person name="Baek K."/>
        </authorList>
    </citation>
    <scope>NUCLEOTIDE SEQUENCE [LARGE SCALE GENOMIC DNA]</scope>
    <source>
        <strain evidence="19 20">MEBiC07310</strain>
    </source>
</reference>
<evidence type="ECO:0000256" key="4">
    <source>
        <dbReference type="ARBA" id="ARBA00022435"/>
    </source>
</evidence>
<evidence type="ECO:0000256" key="1">
    <source>
        <dbReference type="ARBA" id="ARBA00001946"/>
    </source>
</evidence>
<evidence type="ECO:0000256" key="14">
    <source>
        <dbReference type="ARBA" id="ARBA00023237"/>
    </source>
</evidence>
<keyword evidence="20" id="KW-1185">Reference proteome</keyword>
<keyword evidence="13 17" id="KW-0472">Membrane</keyword>
<organism evidence="19 20">
    <name type="scientific">Flavobacterium sediminis</name>
    <dbReference type="NCBI Taxonomy" id="2201181"/>
    <lineage>
        <taxon>Bacteria</taxon>
        <taxon>Pseudomonadati</taxon>
        <taxon>Bacteroidota</taxon>
        <taxon>Flavobacteriia</taxon>
        <taxon>Flavobacteriales</taxon>
        <taxon>Flavobacteriaceae</taxon>
        <taxon>Flavobacterium</taxon>
    </lineage>
</organism>
<dbReference type="SUPFAM" id="SSF56935">
    <property type="entry name" value="Porins"/>
    <property type="match status" value="1"/>
</dbReference>
<dbReference type="EC" id="1.1.1.42" evidence="3"/>
<dbReference type="OrthoDB" id="9803050at2"/>
<evidence type="ECO:0000256" key="17">
    <source>
        <dbReference type="PROSITE-ProRule" id="PRU01360"/>
    </source>
</evidence>
<dbReference type="InterPro" id="IPR037066">
    <property type="entry name" value="Plug_dom_sf"/>
</dbReference>
<dbReference type="AlphaFoldDB" id="A0A2U8QWX4"/>
<evidence type="ECO:0000256" key="12">
    <source>
        <dbReference type="ARBA" id="ARBA00023002"/>
    </source>
</evidence>
<keyword evidence="12" id="KW-0560">Oxidoreductase</keyword>
<keyword evidence="5 17" id="KW-0813">Transport</keyword>
<keyword evidence="10" id="KW-0460">Magnesium</keyword>
<evidence type="ECO:0000256" key="5">
    <source>
        <dbReference type="ARBA" id="ARBA00022448"/>
    </source>
</evidence>
<dbReference type="Gene3D" id="2.60.40.1120">
    <property type="entry name" value="Carboxypeptidase-like, regulatory domain"/>
    <property type="match status" value="1"/>
</dbReference>
<evidence type="ECO:0000256" key="13">
    <source>
        <dbReference type="ARBA" id="ARBA00023136"/>
    </source>
</evidence>
<accession>A0A2U8QWX4</accession>
<dbReference type="InterPro" id="IPR036942">
    <property type="entry name" value="Beta-barrel_TonB_sf"/>
</dbReference>
<keyword evidence="6 17" id="KW-1134">Transmembrane beta strand</keyword>
<evidence type="ECO:0000256" key="16">
    <source>
        <dbReference type="ARBA" id="ARBA00046318"/>
    </source>
</evidence>
<dbReference type="GO" id="GO:0046872">
    <property type="term" value="F:metal ion binding"/>
    <property type="evidence" value="ECO:0007669"/>
    <property type="project" value="UniProtKB-KW"/>
</dbReference>
<dbReference type="Gene3D" id="2.40.170.20">
    <property type="entry name" value="TonB-dependent receptor, beta-barrel domain"/>
    <property type="match status" value="1"/>
</dbReference>
<dbReference type="KEGG" id="fse:DI487_13125"/>
<dbReference type="PANTHER" id="PTHR36999">
    <property type="entry name" value="ISOCITRATE DEHYDROGENASE [NADP]"/>
    <property type="match status" value="1"/>
</dbReference>
<sequence length="792" mass="89724">MLTNIRQVSIFLFFFIGFISYSQEKFTISGTVKDSLSGETLIGVTIAITELKTGTTTNEYGFYSLTLPEGEYTLWVSYIGFGDFTQKINLNKNKKININLKESLQNLQEIIVTENPNKVNIQKPEMSTHKITAATIKKMPVVLGETDVLKSILTLPGVTNAGEGQSGFNVRGGAADQNLILLDEATLYNSSHLFGFFSVFNTDAIKDIKLYKGGIPARFGGRVASVLEIYQKDGNNSDFHMNGGIGLISSRLLAEGPIVKDKGSFLVAGRSSYAHLFLKMTGNNNSAYFYDLNTKLSYQLNDNNSLFVSGYFGRDVFSLNDQFKNTYGNSVFNLRWNHLFSEKLFSNLSVIYSDYYYGLTLDFIGFNWDSGIKNYNLKYDFKHYLSDKIKLFYGANAIYYDFNPGKIEPTGTDSGINPDQLAKKYAFEPSIYADIEQKISKKLTVNYGLRYSKFYRLGDEEINLYANNEAVIFNEAYQIYEKATPVGTQKYGKNDIISQFGYLEPRFSLAYTLNENSSVKASYNRMTQYLHLISNTQSPTPLDVWAPSDDYLKPQILDQVALGYFRNIKNGDYTLEAETFYKKVKNRLDYIDGADLIANDDIEQVVLKGEARAYGLELLARKNNGNLTGWVSYTLSRSEQRTPGRTANETGINNGEWYKTGWDKLHNLSVTAMYQLNSKWSFSSIFTLQSGQPVTYPNGQYQYQGITVPTYGLRNEDRLPAYHRLDVSATLVPSKNKNRNWYGEWVFGIYNLYSRKNAASISFRQNQDSGQNEAVRLSIFGIVPSVTYNFKF</sequence>